<dbReference type="EMBL" id="JASPKZ010004951">
    <property type="protein sequence ID" value="KAJ9589320.1"/>
    <property type="molecule type" value="Genomic_DNA"/>
</dbReference>
<comment type="caution">
    <text evidence="1">The sequence shown here is derived from an EMBL/GenBank/DDBJ whole genome shotgun (WGS) entry which is preliminary data.</text>
</comment>
<organism evidence="1 2">
    <name type="scientific">Diploptera punctata</name>
    <name type="common">Pacific beetle cockroach</name>
    <dbReference type="NCBI Taxonomy" id="6984"/>
    <lineage>
        <taxon>Eukaryota</taxon>
        <taxon>Metazoa</taxon>
        <taxon>Ecdysozoa</taxon>
        <taxon>Arthropoda</taxon>
        <taxon>Hexapoda</taxon>
        <taxon>Insecta</taxon>
        <taxon>Pterygota</taxon>
        <taxon>Neoptera</taxon>
        <taxon>Polyneoptera</taxon>
        <taxon>Dictyoptera</taxon>
        <taxon>Blattodea</taxon>
        <taxon>Blaberoidea</taxon>
        <taxon>Blaberidae</taxon>
        <taxon>Diplopterinae</taxon>
        <taxon>Diploptera</taxon>
    </lineage>
</organism>
<reference evidence="1" key="2">
    <citation type="submission" date="2023-05" db="EMBL/GenBank/DDBJ databases">
        <authorList>
            <person name="Fouks B."/>
        </authorList>
    </citation>
    <scope>NUCLEOTIDE SEQUENCE</scope>
    <source>
        <strain evidence="1">Stay&amp;Tobe</strain>
        <tissue evidence="1">Testes</tissue>
    </source>
</reference>
<feature type="non-terminal residue" evidence="1">
    <location>
        <position position="1"/>
    </location>
</feature>
<dbReference type="AlphaFoldDB" id="A0AAD7ZZ93"/>
<name>A0AAD7ZZ93_DIPPU</name>
<dbReference type="Proteomes" id="UP001233999">
    <property type="component" value="Unassembled WGS sequence"/>
</dbReference>
<keyword evidence="2" id="KW-1185">Reference proteome</keyword>
<proteinExistence type="predicted"/>
<accession>A0AAD7ZZ93</accession>
<evidence type="ECO:0000313" key="2">
    <source>
        <dbReference type="Proteomes" id="UP001233999"/>
    </source>
</evidence>
<reference evidence="1" key="1">
    <citation type="journal article" date="2023" name="IScience">
        <title>Live-bearing cockroach genome reveals convergent evolutionary mechanisms linked to viviparity in insects and beyond.</title>
        <authorList>
            <person name="Fouks B."/>
            <person name="Harrison M.C."/>
            <person name="Mikhailova A.A."/>
            <person name="Marchal E."/>
            <person name="English S."/>
            <person name="Carruthers M."/>
            <person name="Jennings E.C."/>
            <person name="Chiamaka E.L."/>
            <person name="Frigard R.A."/>
            <person name="Pippel M."/>
            <person name="Attardo G.M."/>
            <person name="Benoit J.B."/>
            <person name="Bornberg-Bauer E."/>
            <person name="Tobe S.S."/>
        </authorList>
    </citation>
    <scope>NUCLEOTIDE SEQUENCE</scope>
    <source>
        <strain evidence="1">Stay&amp;Tobe</strain>
    </source>
</reference>
<gene>
    <name evidence="1" type="ORF">L9F63_017479</name>
</gene>
<sequence length="110" mass="12143">SRKLQRESFGLLNNFIHAMNSSFKSTTTSKVKVLASLNNLTPCQEIHPSNSRTTSKVKNSPTYDTTTSIVKVLPSQQSSSIPRIHHRPKGGGNIVIRHVCLFSIIPCRGL</sequence>
<feature type="non-terminal residue" evidence="1">
    <location>
        <position position="110"/>
    </location>
</feature>
<evidence type="ECO:0000313" key="1">
    <source>
        <dbReference type="EMBL" id="KAJ9589320.1"/>
    </source>
</evidence>
<protein>
    <submittedName>
        <fullName evidence="1">Uncharacterized protein</fullName>
    </submittedName>
</protein>